<dbReference type="InterPro" id="IPR036412">
    <property type="entry name" value="HAD-like_sf"/>
</dbReference>
<gene>
    <name evidence="2" type="ORF">JOF44_000963</name>
</gene>
<keyword evidence="2" id="KW-0328">Glycosyltransferase</keyword>
<dbReference type="CDD" id="cd03788">
    <property type="entry name" value="GT20_TPS"/>
    <property type="match status" value="1"/>
</dbReference>
<accession>A0ABS4YHF3</accession>
<keyword evidence="2" id="KW-0808">Transferase</keyword>
<evidence type="ECO:0000313" key="3">
    <source>
        <dbReference type="Proteomes" id="UP000698222"/>
    </source>
</evidence>
<dbReference type="Gene3D" id="3.40.50.2000">
    <property type="entry name" value="Glycogen Phosphorylase B"/>
    <property type="match status" value="2"/>
</dbReference>
<dbReference type="Pfam" id="PF00982">
    <property type="entry name" value="Glyco_transf_20"/>
    <property type="match status" value="1"/>
</dbReference>
<dbReference type="GO" id="GO:0004805">
    <property type="term" value="F:trehalose-phosphatase activity"/>
    <property type="evidence" value="ECO:0007669"/>
    <property type="project" value="UniProtKB-EC"/>
</dbReference>
<dbReference type="GO" id="GO:0003825">
    <property type="term" value="F:alpha,alpha-trehalose-phosphate synthase (UDP-forming) activity"/>
    <property type="evidence" value="ECO:0007669"/>
    <property type="project" value="UniProtKB-EC"/>
</dbReference>
<reference evidence="2 3" key="1">
    <citation type="submission" date="2021-03" db="EMBL/GenBank/DDBJ databases">
        <title>Sequencing the genomes of 1000 actinobacteria strains.</title>
        <authorList>
            <person name="Klenk H.-P."/>
        </authorList>
    </citation>
    <scope>NUCLEOTIDE SEQUENCE [LARGE SCALE GENOMIC DNA]</scope>
    <source>
        <strain evidence="2 3">DSM 14564</strain>
    </source>
</reference>
<organism evidence="2 3">
    <name type="scientific">Brachybacterium fresconis</name>
    <dbReference type="NCBI Taxonomy" id="173363"/>
    <lineage>
        <taxon>Bacteria</taxon>
        <taxon>Bacillati</taxon>
        <taxon>Actinomycetota</taxon>
        <taxon>Actinomycetes</taxon>
        <taxon>Micrococcales</taxon>
        <taxon>Dermabacteraceae</taxon>
        <taxon>Brachybacterium</taxon>
    </lineage>
</organism>
<dbReference type="NCBIfam" id="TIGR00685">
    <property type="entry name" value="T6PP"/>
    <property type="match status" value="1"/>
</dbReference>
<comment type="similarity">
    <text evidence="1">Belongs to the glycosyltransferase 20 family.</text>
</comment>
<dbReference type="InterPro" id="IPR001830">
    <property type="entry name" value="Glyco_trans_20"/>
</dbReference>
<dbReference type="Proteomes" id="UP000698222">
    <property type="component" value="Unassembled WGS sequence"/>
</dbReference>
<dbReference type="EC" id="2.4.1.15" evidence="2"/>
<evidence type="ECO:0000256" key="1">
    <source>
        <dbReference type="ARBA" id="ARBA00008799"/>
    </source>
</evidence>
<dbReference type="EC" id="3.1.3.12" evidence="2"/>
<dbReference type="EMBL" id="JAGIOC010000001">
    <property type="protein sequence ID" value="MBP2408060.1"/>
    <property type="molecule type" value="Genomic_DNA"/>
</dbReference>
<protein>
    <submittedName>
        <fullName evidence="2">Trehalose 6-phosphate synthase/phosphatase</fullName>
        <ecNumber evidence="2">2.4.1.15</ecNumber>
        <ecNumber evidence="2">3.1.3.12</ecNumber>
    </submittedName>
</protein>
<keyword evidence="3" id="KW-1185">Reference proteome</keyword>
<dbReference type="PANTHER" id="PTHR10788:SF106">
    <property type="entry name" value="BCDNA.GH08860"/>
    <property type="match status" value="1"/>
</dbReference>
<dbReference type="SUPFAM" id="SSF53756">
    <property type="entry name" value="UDP-Glycosyltransferase/glycogen phosphorylase"/>
    <property type="match status" value="1"/>
</dbReference>
<dbReference type="InterPro" id="IPR003337">
    <property type="entry name" value="Trehalose_PPase"/>
</dbReference>
<dbReference type="InterPro" id="IPR023214">
    <property type="entry name" value="HAD_sf"/>
</dbReference>
<proteinExistence type="inferred from homology"/>
<name>A0ABS4YHF3_9MICO</name>
<dbReference type="Pfam" id="PF02358">
    <property type="entry name" value="Trehalose_PPase"/>
    <property type="match status" value="1"/>
</dbReference>
<dbReference type="RefSeq" id="WP_209887992.1">
    <property type="nucleotide sequence ID" value="NZ_BAAAJV010000002.1"/>
</dbReference>
<keyword evidence="2" id="KW-0378">Hydrolase</keyword>
<dbReference type="Gene3D" id="3.30.70.1020">
    <property type="entry name" value="Trehalose-6-phosphate phosphatase related protein, domain 2"/>
    <property type="match status" value="1"/>
</dbReference>
<comment type="caution">
    <text evidence="2">The sequence shown here is derived from an EMBL/GenBank/DDBJ whole genome shotgun (WGS) entry which is preliminary data.</text>
</comment>
<dbReference type="Gene3D" id="3.40.50.1000">
    <property type="entry name" value="HAD superfamily/HAD-like"/>
    <property type="match status" value="1"/>
</dbReference>
<evidence type="ECO:0000313" key="2">
    <source>
        <dbReference type="EMBL" id="MBP2408060.1"/>
    </source>
</evidence>
<dbReference type="SUPFAM" id="SSF56784">
    <property type="entry name" value="HAD-like"/>
    <property type="match status" value="1"/>
</dbReference>
<sequence>MPSSTSRPVDDPARPGHDLVVVANRLPVDSRTLPDGATEWVTSPGGLVTAMESVMRTVDSGAWVGWAGSPGQEPDPFDADGMSLYPVRLDQEDIERYYEGFSNATLWPLYHDVIVDPEFHRTWWDSYVAANRRFARTAAPVANEGGTIWVHDYQLQLVPRLIREERADVRIGFFNHIPFPSVELFSQLPKRNQMLRGLLGADLIGFQRESDTQNFLAAVRKLLGYHVDGQTISVPGLGAAPVREVVAQTFPISIDSSKVSALTEDEEVRARAEQLREDLGHPRTIVLGVDRLDYTKGIRHRLKAWGELLGDGSVDPRETVMVQVATPSRERVEAYRQLRDEVELTVGRINGDHSSIGRPAVSYQHRSFDRRDMTALFMAADVVLVTALRDGMNLVAKEYVASRPDLHGVLVLSEFAGAADELRAAVMVNPHDIDELKAAILRAMAMPAEEQEEAMRSLRHQVMENDVQAWAHSFLQRLEHSGAEVREPKPTVRLTGEGATDPAALDAAMDTFAATPRILIASDFDGVLAPIVADRDAVQPDSAALAALRDLSEMPGVATALISGRALGDLDSHARMPSSVVLVGSHGAEVGALPPWMQAEVLDSAALTMTPEKDELLASITENLQQIARAHPGVEVETKPSAAVLHTCNARGRGGHNATESALEYAVNLPDVTVTPGKEVVEFSVVHTSKGAAIETLARASAADAWFYLGDDVTDESVFGRLGENDVGVKVGGGDTAANHRIAGTEDVAAVLTRLAGLRREG</sequence>
<dbReference type="NCBIfam" id="NF011071">
    <property type="entry name" value="PRK14501.1"/>
    <property type="match status" value="1"/>
</dbReference>
<dbReference type="PANTHER" id="PTHR10788">
    <property type="entry name" value="TREHALOSE-6-PHOSPHATE SYNTHASE"/>
    <property type="match status" value="1"/>
</dbReference>